<feature type="domain" description="RmlD-like substrate binding" evidence="1">
    <location>
        <begin position="2"/>
        <end position="231"/>
    </location>
</feature>
<organism evidence="2">
    <name type="scientific">marine metagenome</name>
    <dbReference type="NCBI Taxonomy" id="408172"/>
    <lineage>
        <taxon>unclassified sequences</taxon>
        <taxon>metagenomes</taxon>
        <taxon>ecological metagenomes</taxon>
    </lineage>
</organism>
<dbReference type="InterPro" id="IPR036291">
    <property type="entry name" value="NAD(P)-bd_dom_sf"/>
</dbReference>
<dbReference type="AlphaFoldDB" id="A0A381PMM0"/>
<reference evidence="2" key="1">
    <citation type="submission" date="2018-05" db="EMBL/GenBank/DDBJ databases">
        <authorList>
            <person name="Lanie J.A."/>
            <person name="Ng W.-L."/>
            <person name="Kazmierczak K.M."/>
            <person name="Andrzejewski T.M."/>
            <person name="Davidsen T.M."/>
            <person name="Wayne K.J."/>
            <person name="Tettelin H."/>
            <person name="Glass J.I."/>
            <person name="Rusch D."/>
            <person name="Podicherti R."/>
            <person name="Tsui H.-C.T."/>
            <person name="Winkler M.E."/>
        </authorList>
    </citation>
    <scope>NUCLEOTIDE SEQUENCE</scope>
</reference>
<dbReference type="Pfam" id="PF04321">
    <property type="entry name" value="RmlD_sub_bind"/>
    <property type="match status" value="1"/>
</dbReference>
<dbReference type="PANTHER" id="PTHR10491:SF4">
    <property type="entry name" value="METHIONINE ADENOSYLTRANSFERASE 2 SUBUNIT BETA"/>
    <property type="match status" value="1"/>
</dbReference>
<accession>A0A381PMM0</accession>
<sequence>MAETNPDIILNLGAMTDVDKCENDPSMARAINVDGVKNLCRGFGGHFIQISTDYVFDGIAGPYDELDETNPISVYGRTKLDADEWLRTNHTRTTILRTNVLYSYTKLTQASFVKWVVDSLSQGKKINVVDDQWNNPTWTESLAPLIGKLIKIKAFDLFHYGDADLMNRYDFALIIAKVFDLDTNLVSPISTADLNQTAPRPLRSGLKTEKIESALGIVPNSVETCLEKIRKQLVK</sequence>
<dbReference type="InterPro" id="IPR029903">
    <property type="entry name" value="RmlD-like-bd"/>
</dbReference>
<dbReference type="InterPro" id="IPR005913">
    <property type="entry name" value="dTDP_dehydrorham_reduct"/>
</dbReference>
<dbReference type="Gene3D" id="3.90.25.10">
    <property type="entry name" value="UDP-galactose 4-epimerase, domain 1"/>
    <property type="match status" value="1"/>
</dbReference>
<dbReference type="SUPFAM" id="SSF51735">
    <property type="entry name" value="NAD(P)-binding Rossmann-fold domains"/>
    <property type="match status" value="1"/>
</dbReference>
<gene>
    <name evidence="2" type="ORF">METZ01_LOCUS21109</name>
</gene>
<dbReference type="PANTHER" id="PTHR10491">
    <property type="entry name" value="DTDP-4-DEHYDRORHAMNOSE REDUCTASE"/>
    <property type="match status" value="1"/>
</dbReference>
<evidence type="ECO:0000313" key="2">
    <source>
        <dbReference type="EMBL" id="SUZ68255.1"/>
    </source>
</evidence>
<dbReference type="Gene3D" id="3.40.50.720">
    <property type="entry name" value="NAD(P)-binding Rossmann-like Domain"/>
    <property type="match status" value="1"/>
</dbReference>
<protein>
    <recommendedName>
        <fullName evidence="1">RmlD-like substrate binding domain-containing protein</fullName>
    </recommendedName>
</protein>
<evidence type="ECO:0000259" key="1">
    <source>
        <dbReference type="Pfam" id="PF04321"/>
    </source>
</evidence>
<dbReference type="EMBL" id="UINC01001035">
    <property type="protein sequence ID" value="SUZ68255.1"/>
    <property type="molecule type" value="Genomic_DNA"/>
</dbReference>
<dbReference type="CDD" id="cd05254">
    <property type="entry name" value="dTDP_HR_like_SDR_e"/>
    <property type="match status" value="1"/>
</dbReference>
<name>A0A381PMM0_9ZZZZ</name>
<proteinExistence type="predicted"/>